<dbReference type="Gene3D" id="3.30.420.10">
    <property type="entry name" value="Ribonuclease H-like superfamily/Ribonuclease H"/>
    <property type="match status" value="1"/>
</dbReference>
<dbReference type="InterPro" id="IPR001584">
    <property type="entry name" value="Integrase_cat-core"/>
</dbReference>
<evidence type="ECO:0000313" key="2">
    <source>
        <dbReference type="EMBL" id="JAE34493.1"/>
    </source>
</evidence>
<dbReference type="Pfam" id="PF17921">
    <property type="entry name" value="Integrase_H2C2"/>
    <property type="match status" value="1"/>
</dbReference>
<dbReference type="InterPro" id="IPR012337">
    <property type="entry name" value="RNaseH-like_sf"/>
</dbReference>
<dbReference type="PROSITE" id="PS50994">
    <property type="entry name" value="INTEGRASE"/>
    <property type="match status" value="1"/>
</dbReference>
<dbReference type="AlphaFoldDB" id="A0A0A9HNN3"/>
<dbReference type="Pfam" id="PF00665">
    <property type="entry name" value="rve"/>
    <property type="match status" value="1"/>
</dbReference>
<evidence type="ECO:0000259" key="1">
    <source>
        <dbReference type="PROSITE" id="PS50994"/>
    </source>
</evidence>
<dbReference type="InterPro" id="IPR036397">
    <property type="entry name" value="RNaseH_sf"/>
</dbReference>
<proteinExistence type="predicted"/>
<dbReference type="EMBL" id="GBRH01163403">
    <property type="protein sequence ID" value="JAE34493.1"/>
    <property type="molecule type" value="Transcribed_RNA"/>
</dbReference>
<dbReference type="PANTHER" id="PTHR35046">
    <property type="entry name" value="ZINC KNUCKLE (CCHC-TYPE) FAMILY PROTEIN"/>
    <property type="match status" value="1"/>
</dbReference>
<organism evidence="2">
    <name type="scientific">Arundo donax</name>
    <name type="common">Giant reed</name>
    <name type="synonym">Donax arundinaceus</name>
    <dbReference type="NCBI Taxonomy" id="35708"/>
    <lineage>
        <taxon>Eukaryota</taxon>
        <taxon>Viridiplantae</taxon>
        <taxon>Streptophyta</taxon>
        <taxon>Embryophyta</taxon>
        <taxon>Tracheophyta</taxon>
        <taxon>Spermatophyta</taxon>
        <taxon>Magnoliopsida</taxon>
        <taxon>Liliopsida</taxon>
        <taxon>Poales</taxon>
        <taxon>Poaceae</taxon>
        <taxon>PACMAD clade</taxon>
        <taxon>Arundinoideae</taxon>
        <taxon>Arundineae</taxon>
        <taxon>Arundo</taxon>
    </lineage>
</organism>
<dbReference type="SUPFAM" id="SSF53098">
    <property type="entry name" value="Ribonuclease H-like"/>
    <property type="match status" value="1"/>
</dbReference>
<feature type="domain" description="Integrase catalytic" evidence="1">
    <location>
        <begin position="58"/>
        <end position="196"/>
    </location>
</feature>
<dbReference type="GO" id="GO:0003676">
    <property type="term" value="F:nucleic acid binding"/>
    <property type="evidence" value="ECO:0007669"/>
    <property type="project" value="InterPro"/>
</dbReference>
<accession>A0A0A9HNN3</accession>
<name>A0A0A9HNN3_ARUDO</name>
<dbReference type="InterPro" id="IPR041588">
    <property type="entry name" value="Integrase_H2C2"/>
</dbReference>
<protein>
    <recommendedName>
        <fullName evidence="1">Integrase catalytic domain-containing protein</fullName>
    </recommendedName>
</protein>
<sequence>MHRSERGTEHRVLQEKTLHHVRGSFFNHHLHQLVRDFVKGCGVCQQNKSVHLHPAGLLQPLPVPTNVWSDISMDFVEGFPRIDGKSVMLTVVDRFSKFAHFIPLGHPYMASSVAKAFFNQVVRLHGIPCSIVSDRDPVFTSNFWAELFKLSGTKLLLSSAFHRQTDGQSEVVSRIITMYLQCLAGDRPKSWLQWLP</sequence>
<dbReference type="GO" id="GO:0015074">
    <property type="term" value="P:DNA integration"/>
    <property type="evidence" value="ECO:0007669"/>
    <property type="project" value="InterPro"/>
</dbReference>
<reference evidence="2" key="2">
    <citation type="journal article" date="2015" name="Data Brief">
        <title>Shoot transcriptome of the giant reed, Arundo donax.</title>
        <authorList>
            <person name="Barrero R.A."/>
            <person name="Guerrero F.D."/>
            <person name="Moolhuijzen P."/>
            <person name="Goolsby J.A."/>
            <person name="Tidwell J."/>
            <person name="Bellgard S.E."/>
            <person name="Bellgard M.I."/>
        </authorList>
    </citation>
    <scope>NUCLEOTIDE SEQUENCE</scope>
    <source>
        <tissue evidence="2">Shoot tissue taken approximately 20 cm above the soil surface</tissue>
    </source>
</reference>
<reference evidence="2" key="1">
    <citation type="submission" date="2014-09" db="EMBL/GenBank/DDBJ databases">
        <authorList>
            <person name="Magalhaes I.L.F."/>
            <person name="Oliveira U."/>
            <person name="Santos F.R."/>
            <person name="Vidigal T.H.D.A."/>
            <person name="Brescovit A.D."/>
            <person name="Santos A.J."/>
        </authorList>
    </citation>
    <scope>NUCLEOTIDE SEQUENCE</scope>
    <source>
        <tissue evidence="2">Shoot tissue taken approximately 20 cm above the soil surface</tissue>
    </source>
</reference>
<dbReference type="PANTHER" id="PTHR35046:SF26">
    <property type="entry name" value="RNA-DIRECTED DNA POLYMERASE"/>
    <property type="match status" value="1"/>
</dbReference>